<keyword evidence="2" id="KW-1185">Reference proteome</keyword>
<name>A0A1X7AAQ4_9RHOB</name>
<dbReference type="EMBL" id="FWFP01000014">
    <property type="protein sequence ID" value="SLN74474.1"/>
    <property type="molecule type" value="Genomic_DNA"/>
</dbReference>
<evidence type="ECO:0000313" key="2">
    <source>
        <dbReference type="Proteomes" id="UP000193778"/>
    </source>
</evidence>
<sequence length="29" mass="3441">MSSRLSYQQDNEFSIINASTRIETIEPFY</sequence>
<dbReference type="AlphaFoldDB" id="A0A1X7AAQ4"/>
<dbReference type="Proteomes" id="UP000193778">
    <property type="component" value="Unassembled WGS sequence"/>
</dbReference>
<reference evidence="2" key="1">
    <citation type="submission" date="2017-03" db="EMBL/GenBank/DDBJ databases">
        <authorList>
            <person name="Rodrigo-Torres L."/>
            <person name="Arahal R.D."/>
            <person name="Lucena T."/>
        </authorList>
    </citation>
    <scope>NUCLEOTIDE SEQUENCE [LARGE SCALE GENOMIC DNA]</scope>
    <source>
        <strain evidence="2">CECT 8411</strain>
    </source>
</reference>
<gene>
    <name evidence="1" type="ORF">RUM8411_04026</name>
</gene>
<evidence type="ECO:0000313" key="1">
    <source>
        <dbReference type="EMBL" id="SLN74474.1"/>
    </source>
</evidence>
<accession>A0A1X7AAQ4</accession>
<protein>
    <submittedName>
        <fullName evidence="1">Uncharacterized protein</fullName>
    </submittedName>
</protein>
<organism evidence="1 2">
    <name type="scientific">Ruegeria meonggei</name>
    <dbReference type="NCBI Taxonomy" id="1446476"/>
    <lineage>
        <taxon>Bacteria</taxon>
        <taxon>Pseudomonadati</taxon>
        <taxon>Pseudomonadota</taxon>
        <taxon>Alphaproteobacteria</taxon>
        <taxon>Rhodobacterales</taxon>
        <taxon>Roseobacteraceae</taxon>
        <taxon>Ruegeria</taxon>
    </lineage>
</organism>
<proteinExistence type="predicted"/>